<evidence type="ECO:0000256" key="7">
    <source>
        <dbReference type="SAM" id="MobiDB-lite"/>
    </source>
</evidence>
<feature type="domain" description="Zn(2)-C6 fungal-type" evidence="8">
    <location>
        <begin position="21"/>
        <end position="49"/>
    </location>
</feature>
<keyword evidence="4" id="KW-0238">DNA-binding</keyword>
<dbReference type="GO" id="GO:0000981">
    <property type="term" value="F:DNA-binding transcription factor activity, RNA polymerase II-specific"/>
    <property type="evidence" value="ECO:0007669"/>
    <property type="project" value="InterPro"/>
</dbReference>
<comment type="caution">
    <text evidence="9">The sequence shown here is derived from an EMBL/GenBank/DDBJ whole genome shotgun (WGS) entry which is preliminary data.</text>
</comment>
<keyword evidence="10" id="KW-1185">Reference proteome</keyword>
<dbReference type="InterPro" id="IPR036864">
    <property type="entry name" value="Zn2-C6_fun-type_DNA-bd_sf"/>
</dbReference>
<sequence>MSCTQGASPMPMPTRTKSKTGCKTCKIRRVRCGEERPACRRCLSTGRTCDGYGIWGGGGGGGGSGNSSSSSSSSGSSGSSGSANKSSSQPRWRPRQPQEPEDAVAVAVAAAAAGPLERCTASVYGRPRSSLPVHPARALSPDEQYHFDWFWRRTARKIPGAFFSDAGNALFFQACASDVAVTHGVLAMCSAHRDSDKAVRNMPPRRSRPRPPTLLRREEDFALRQYNKAIWHLRPHLQSGGGDTTSLRIALYACLAFIWVEYFRSRYQRAASHLEHGLGMLEYAHSLSSGPSRFGAQAIDHWVRGVFRKLYVQAILFGQRPCRAWPFPSDLKPLSGASIFLNAHEARDYLERILLQICDVVQSTHLPPEPVEADDARRLCVNGIMDDLNAWASAYDSTLALLESQMDKVAAFACRVLRMYHTMAVIMADTACECDDELQYDRHTAHFLSIIEQALEMRKVALNGKIREKYFGPEGGLPHSIGDMGLITPLYYVAVKCRVRRLRVHAIRLLEEEPRKEGIYDAVLAANIARKVAALEGSLHRRDPSEDEFPLPELPREAEVVVAQVPSAQCRVHILEILLPDDPWECAVMRCRRQHAIERFQISAQLSTGEDDA</sequence>
<dbReference type="PANTHER" id="PTHR36206:SF16">
    <property type="entry name" value="TRANSCRIPTION FACTOR DOMAIN-CONTAINING PROTEIN-RELATED"/>
    <property type="match status" value="1"/>
</dbReference>
<keyword evidence="6" id="KW-0539">Nucleus</keyword>
<evidence type="ECO:0000256" key="3">
    <source>
        <dbReference type="ARBA" id="ARBA00023015"/>
    </source>
</evidence>
<dbReference type="EMBL" id="LGRB01000003">
    <property type="protein sequence ID" value="OCT55099.1"/>
    <property type="molecule type" value="Genomic_DNA"/>
</dbReference>
<keyword evidence="5" id="KW-0804">Transcription</keyword>
<gene>
    <name evidence="9" type="ORF">CLCR_02846</name>
</gene>
<evidence type="ECO:0000259" key="8">
    <source>
        <dbReference type="PROSITE" id="PS50048"/>
    </source>
</evidence>
<proteinExistence type="predicted"/>
<evidence type="ECO:0000313" key="9">
    <source>
        <dbReference type="EMBL" id="OCT55099.1"/>
    </source>
</evidence>
<dbReference type="SUPFAM" id="SSF57701">
    <property type="entry name" value="Zn2/Cys6 DNA-binding domain"/>
    <property type="match status" value="1"/>
</dbReference>
<dbReference type="VEuPathDB" id="FungiDB:G647_05188"/>
<dbReference type="GO" id="GO:0003677">
    <property type="term" value="F:DNA binding"/>
    <property type="evidence" value="ECO:0007669"/>
    <property type="project" value="UniProtKB-KW"/>
</dbReference>
<dbReference type="PROSITE" id="PS00463">
    <property type="entry name" value="ZN2_CY6_FUNGAL_1"/>
    <property type="match status" value="1"/>
</dbReference>
<dbReference type="Gene3D" id="4.10.240.10">
    <property type="entry name" value="Zn(2)-C6 fungal-type DNA-binding domain"/>
    <property type="match status" value="1"/>
</dbReference>
<feature type="region of interest" description="Disordered" evidence="7">
    <location>
        <begin position="60"/>
        <end position="102"/>
    </location>
</feature>
<dbReference type="CDD" id="cd00067">
    <property type="entry name" value="GAL4"/>
    <property type="match status" value="1"/>
</dbReference>
<dbReference type="VEuPathDB" id="FungiDB:CLCR_02846"/>
<keyword evidence="2" id="KW-0862">Zinc</keyword>
<dbReference type="PROSITE" id="PS50048">
    <property type="entry name" value="ZN2_CY6_FUNGAL_2"/>
    <property type="match status" value="1"/>
</dbReference>
<name>A0A1C1D2R7_9EURO</name>
<protein>
    <recommendedName>
        <fullName evidence="8">Zn(2)-C6 fungal-type domain-containing protein</fullName>
    </recommendedName>
</protein>
<evidence type="ECO:0000256" key="4">
    <source>
        <dbReference type="ARBA" id="ARBA00023125"/>
    </source>
</evidence>
<dbReference type="AlphaFoldDB" id="A0A1C1D2R7"/>
<dbReference type="PANTHER" id="PTHR36206">
    <property type="entry name" value="ASPERCRYPTIN BIOSYNTHESIS CLUSTER-SPECIFIC TRANSCRIPTION REGULATOR ATNN-RELATED"/>
    <property type="match status" value="1"/>
</dbReference>
<dbReference type="Pfam" id="PF00172">
    <property type="entry name" value="Zn_clus"/>
    <property type="match status" value="1"/>
</dbReference>
<dbReference type="SMART" id="SM00066">
    <property type="entry name" value="GAL4"/>
    <property type="match status" value="1"/>
</dbReference>
<dbReference type="STRING" id="86049.A0A1C1D2R7"/>
<evidence type="ECO:0000313" key="10">
    <source>
        <dbReference type="Proteomes" id="UP000094526"/>
    </source>
</evidence>
<dbReference type="InterPro" id="IPR052360">
    <property type="entry name" value="Transcr_Regulatory_Proteins"/>
</dbReference>
<dbReference type="OrthoDB" id="2593732at2759"/>
<evidence type="ECO:0000256" key="2">
    <source>
        <dbReference type="ARBA" id="ARBA00022833"/>
    </source>
</evidence>
<feature type="region of interest" description="Disordered" evidence="7">
    <location>
        <begin position="1"/>
        <end position="20"/>
    </location>
</feature>
<dbReference type="Proteomes" id="UP000094526">
    <property type="component" value="Unassembled WGS sequence"/>
</dbReference>
<evidence type="ECO:0000256" key="5">
    <source>
        <dbReference type="ARBA" id="ARBA00023163"/>
    </source>
</evidence>
<dbReference type="InterPro" id="IPR001138">
    <property type="entry name" value="Zn2Cys6_DnaBD"/>
</dbReference>
<dbReference type="GO" id="GO:0008270">
    <property type="term" value="F:zinc ion binding"/>
    <property type="evidence" value="ECO:0007669"/>
    <property type="project" value="InterPro"/>
</dbReference>
<evidence type="ECO:0000256" key="1">
    <source>
        <dbReference type="ARBA" id="ARBA00022723"/>
    </source>
</evidence>
<feature type="compositionally biased region" description="Low complexity" evidence="7">
    <location>
        <begin position="66"/>
        <end position="91"/>
    </location>
</feature>
<organism evidence="9 10">
    <name type="scientific">Cladophialophora carrionii</name>
    <dbReference type="NCBI Taxonomy" id="86049"/>
    <lineage>
        <taxon>Eukaryota</taxon>
        <taxon>Fungi</taxon>
        <taxon>Dikarya</taxon>
        <taxon>Ascomycota</taxon>
        <taxon>Pezizomycotina</taxon>
        <taxon>Eurotiomycetes</taxon>
        <taxon>Chaetothyriomycetidae</taxon>
        <taxon>Chaetothyriales</taxon>
        <taxon>Herpotrichiellaceae</taxon>
        <taxon>Cladophialophora</taxon>
    </lineage>
</organism>
<evidence type="ECO:0000256" key="6">
    <source>
        <dbReference type="ARBA" id="ARBA00023242"/>
    </source>
</evidence>
<accession>A0A1C1D2R7</accession>
<keyword evidence="3" id="KW-0805">Transcription regulation</keyword>
<keyword evidence="1" id="KW-0479">Metal-binding</keyword>
<reference evidence="10" key="1">
    <citation type="submission" date="2015-07" db="EMBL/GenBank/DDBJ databases">
        <authorList>
            <person name="Teixeira M.M."/>
            <person name="Souza R.C."/>
            <person name="Almeida L.G."/>
            <person name="Vicente V.A."/>
            <person name="de Hoog S."/>
            <person name="Bocca A.L."/>
            <person name="de Almeida S.R."/>
            <person name="Vasconcelos A.T."/>
            <person name="Felipe M.S."/>
        </authorList>
    </citation>
    <scope>NUCLEOTIDE SEQUENCE [LARGE SCALE GENOMIC DNA]</scope>
    <source>
        <strain evidence="10">KSF</strain>
    </source>
</reference>